<accession>A0A814YNT6</accession>
<dbReference type="Proteomes" id="UP000663845">
    <property type="component" value="Unassembled WGS sequence"/>
</dbReference>
<organism evidence="1 2">
    <name type="scientific">Adineta steineri</name>
    <dbReference type="NCBI Taxonomy" id="433720"/>
    <lineage>
        <taxon>Eukaryota</taxon>
        <taxon>Metazoa</taxon>
        <taxon>Spiralia</taxon>
        <taxon>Gnathifera</taxon>
        <taxon>Rotifera</taxon>
        <taxon>Eurotatoria</taxon>
        <taxon>Bdelloidea</taxon>
        <taxon>Adinetida</taxon>
        <taxon>Adinetidae</taxon>
        <taxon>Adineta</taxon>
    </lineage>
</organism>
<name>A0A814YNT6_9BILA</name>
<dbReference type="EMBL" id="CAJNOG010000418">
    <property type="protein sequence ID" value="CAF1231106.1"/>
    <property type="molecule type" value="Genomic_DNA"/>
</dbReference>
<reference evidence="1" key="1">
    <citation type="submission" date="2021-02" db="EMBL/GenBank/DDBJ databases">
        <authorList>
            <person name="Nowell W R."/>
        </authorList>
    </citation>
    <scope>NUCLEOTIDE SEQUENCE</scope>
</reference>
<sequence>MALLSYTLNELLPLLPTEVHEKTVEIFKRVPGTLLKFFSPKLITKKAECYEHNLITEKSVESNGNEYWNNIREGSSDSMNKRMHVQDVTKINRNYPAEATSKKPVQNETAYGSDVSYTEHGSGIEYNKDWNNLRTHLRKSIKKMFHDHQITEVSPDCLANEIATRCLQECPNWGKQSQNSSSTIRFNSTYLTDNDSAKMNIHVYVYAHLTLQCRKSFFKKHQYKTSYDLTIELNEISIDPLKVLQFSQFVSQNNVSDSIQAIKLNAPLTWGNL</sequence>
<dbReference type="AlphaFoldDB" id="A0A814YNT6"/>
<gene>
    <name evidence="1" type="ORF">JYZ213_LOCUS28547</name>
</gene>
<protein>
    <submittedName>
        <fullName evidence="1">Uncharacterized protein</fullName>
    </submittedName>
</protein>
<proteinExistence type="predicted"/>
<evidence type="ECO:0000313" key="2">
    <source>
        <dbReference type="Proteomes" id="UP000663845"/>
    </source>
</evidence>
<evidence type="ECO:0000313" key="1">
    <source>
        <dbReference type="EMBL" id="CAF1231106.1"/>
    </source>
</evidence>
<comment type="caution">
    <text evidence="1">The sequence shown here is derived from an EMBL/GenBank/DDBJ whole genome shotgun (WGS) entry which is preliminary data.</text>
</comment>